<dbReference type="EMBL" id="FZNY01000004">
    <property type="protein sequence ID" value="SNR88275.1"/>
    <property type="molecule type" value="Genomic_DNA"/>
</dbReference>
<proteinExistence type="predicted"/>
<dbReference type="AlphaFoldDB" id="A0A238ZY16"/>
<reference evidence="1 2" key="1">
    <citation type="submission" date="2017-06" db="EMBL/GenBank/DDBJ databases">
        <authorList>
            <person name="Kim H.J."/>
            <person name="Triplett B.A."/>
        </authorList>
    </citation>
    <scope>NUCLEOTIDE SEQUENCE [LARGE SCALE GENOMIC DNA]</scope>
    <source>
        <strain evidence="1 2">DSM 25597</strain>
    </source>
</reference>
<dbReference type="Proteomes" id="UP000198379">
    <property type="component" value="Unassembled WGS sequence"/>
</dbReference>
<evidence type="ECO:0000313" key="2">
    <source>
        <dbReference type="Proteomes" id="UP000198379"/>
    </source>
</evidence>
<gene>
    <name evidence="1" type="ORF">SAMN06265376_10421</name>
</gene>
<organism evidence="1 2">
    <name type="scientific">Dokdonia pacifica</name>
    <dbReference type="NCBI Taxonomy" id="1627892"/>
    <lineage>
        <taxon>Bacteria</taxon>
        <taxon>Pseudomonadati</taxon>
        <taxon>Bacteroidota</taxon>
        <taxon>Flavobacteriia</taxon>
        <taxon>Flavobacteriales</taxon>
        <taxon>Flavobacteriaceae</taxon>
        <taxon>Dokdonia</taxon>
    </lineage>
</organism>
<keyword evidence="2" id="KW-1185">Reference proteome</keyword>
<name>A0A238ZY16_9FLAO</name>
<dbReference type="OrthoDB" id="983136at2"/>
<dbReference type="RefSeq" id="WP_089371847.1">
    <property type="nucleotide sequence ID" value="NZ_BMEP01000007.1"/>
</dbReference>
<evidence type="ECO:0000313" key="1">
    <source>
        <dbReference type="EMBL" id="SNR88275.1"/>
    </source>
</evidence>
<sequence>MKNNHIYTLIFIVLISFTGYGQLSSTGNSKGGPTYPPPTRDSETCFCFEFVTDPNAWLNAYNNLVEAQYQAFYQAQRNAIKNEIEQRLNENFPNYEQAVKELFKRETIYEFENDYVNNLRAPLPAIIEELSAQSQIQRDKSRLFQLVHGNNNLYDFGGLNYNGILLENMPPSQAFDLYNEHYFQQEVDLYNEATSMQIRHTTLGIINNNNLLADYLADLMYNHHKSYSDYQEIQQISAYLIYYANTNQPGPYANTPGLFDGLDYYSYNEFYFFADQHINQLIGDHAQGYIPNLENNSPEELMYTYSTEIENIGPSTYNFLTDNPNTIPGSASFMANSDFSPYSIFNVQDIIGNFQSGDQLVPTFASYGEDVSGQTLDRPDRIFYMQWDNDGITAGYQHAGLLLDELSNIPNDFRDGAGIVNFLDRNVPGFAPNNNIDYGKLFDFNYTGGGFTIKFSPYAMQFIIGDLEHGDGIYGWDLFINPVKIILLETLSNGGYVSFEDSFAYDFNNVFYDEGDKPLAEYDDKCEGIIELWSLSQNGNEWFSVLTLDGAILITQEGNNNGVAVQGLYEHNGITYYQYDAEQGSPNRTYEGQIFAQQLNKYFIPIVATVHSHTPCIQDGTDGVSNNIIEDDQQMAGIFDEINHYIIGCNAIAQFDGNSNQTFNVQLGDLDDLCNNIN</sequence>
<accession>A0A238ZY16</accession>
<protein>
    <submittedName>
        <fullName evidence="1">Uncharacterized protein</fullName>
    </submittedName>
</protein>